<dbReference type="InterPro" id="IPR000871">
    <property type="entry name" value="Beta-lactam_class-A"/>
</dbReference>
<accession>A0A5Q3Q5U8</accession>
<dbReference type="SUPFAM" id="SSF56601">
    <property type="entry name" value="beta-lactamase/transpeptidase-like"/>
    <property type="match status" value="1"/>
</dbReference>
<proteinExistence type="predicted"/>
<dbReference type="PANTHER" id="PTHR35333">
    <property type="entry name" value="BETA-LACTAMASE"/>
    <property type="match status" value="1"/>
</dbReference>
<dbReference type="InterPro" id="IPR012338">
    <property type="entry name" value="Beta-lactam/transpept-like"/>
</dbReference>
<sequence length="270" mass="28992">MRSFAERLRARLPGDCPGRLGFAAWHLDENEPVLIGQTRQVDAASTIKVLVMITALRAVQDGTMRWDSCLPLPEPGDRVGGTGVLRELHGLRSMELTDLITLMIVISDNVATNTVIDAVGCDAVTDTAVSLGCPDTQLQRHLNDMRAQAAGLDNVTTAVDQARILAALASGHALDPGTTRHALGVLARQQVRDRLPARLPWDARCWNKTGEESCLRHDVGLIGTGDRPEAVVAVLIDDLTDSRSLGIRGGPAVDYIARCGEAVHSALWST</sequence>
<dbReference type="Gene3D" id="3.40.710.10">
    <property type="entry name" value="DD-peptidase/beta-lactamase superfamily"/>
    <property type="match status" value="1"/>
</dbReference>
<reference evidence="3" key="1">
    <citation type="submission" date="2019-11" db="EMBL/GenBank/DDBJ databases">
        <title>The complete genome sequence of Saccharopolyspora sp. E2A.</title>
        <authorList>
            <person name="Zhang G."/>
        </authorList>
    </citation>
    <scope>NUCLEOTIDE SEQUENCE [LARGE SCALE GENOMIC DNA]</scope>
    <source>
        <strain evidence="3">E2A</strain>
    </source>
</reference>
<gene>
    <name evidence="2" type="ORF">GIY23_10210</name>
</gene>
<dbReference type="InterPro" id="IPR045155">
    <property type="entry name" value="Beta-lactam_cat"/>
</dbReference>
<dbReference type="GO" id="GO:0030655">
    <property type="term" value="P:beta-lactam antibiotic catabolic process"/>
    <property type="evidence" value="ECO:0007669"/>
    <property type="project" value="InterPro"/>
</dbReference>
<evidence type="ECO:0000313" key="2">
    <source>
        <dbReference type="EMBL" id="QGK69842.1"/>
    </source>
</evidence>
<name>A0A5Q3Q5U8_9PSEU</name>
<dbReference type="GO" id="GO:0046677">
    <property type="term" value="P:response to antibiotic"/>
    <property type="evidence" value="ECO:0007669"/>
    <property type="project" value="InterPro"/>
</dbReference>
<organism evidence="2 3">
    <name type="scientific">Allosaccharopolyspora coralli</name>
    <dbReference type="NCBI Taxonomy" id="2665642"/>
    <lineage>
        <taxon>Bacteria</taxon>
        <taxon>Bacillati</taxon>
        <taxon>Actinomycetota</taxon>
        <taxon>Actinomycetes</taxon>
        <taxon>Pseudonocardiales</taxon>
        <taxon>Pseudonocardiaceae</taxon>
        <taxon>Allosaccharopolyspora</taxon>
    </lineage>
</organism>
<dbReference type="GO" id="GO:0008800">
    <property type="term" value="F:beta-lactamase activity"/>
    <property type="evidence" value="ECO:0007669"/>
    <property type="project" value="InterPro"/>
</dbReference>
<dbReference type="AlphaFoldDB" id="A0A5Q3Q5U8"/>
<dbReference type="EMBL" id="CP045929">
    <property type="protein sequence ID" value="QGK69842.1"/>
    <property type="molecule type" value="Genomic_DNA"/>
</dbReference>
<protein>
    <submittedName>
        <fullName evidence="2">Serine hydrolase</fullName>
    </submittedName>
</protein>
<evidence type="ECO:0000259" key="1">
    <source>
        <dbReference type="Pfam" id="PF13354"/>
    </source>
</evidence>
<feature type="domain" description="Beta-lactamase class A catalytic" evidence="1">
    <location>
        <begin position="21"/>
        <end position="235"/>
    </location>
</feature>
<dbReference type="RefSeq" id="WP_154076435.1">
    <property type="nucleotide sequence ID" value="NZ_CP045929.1"/>
</dbReference>
<dbReference type="Pfam" id="PF13354">
    <property type="entry name" value="Beta-lactamase2"/>
    <property type="match status" value="1"/>
</dbReference>
<dbReference type="PANTHER" id="PTHR35333:SF3">
    <property type="entry name" value="BETA-LACTAMASE-TYPE TRANSPEPTIDASE FOLD CONTAINING PROTEIN"/>
    <property type="match status" value="1"/>
</dbReference>
<dbReference type="KEGG" id="sace:GIY23_10210"/>
<keyword evidence="2" id="KW-0378">Hydrolase</keyword>
<keyword evidence="3" id="KW-1185">Reference proteome</keyword>
<evidence type="ECO:0000313" key="3">
    <source>
        <dbReference type="Proteomes" id="UP000371041"/>
    </source>
</evidence>
<dbReference type="Proteomes" id="UP000371041">
    <property type="component" value="Chromosome"/>
</dbReference>